<dbReference type="NCBIfam" id="TIGR02227">
    <property type="entry name" value="sigpep_I_bact"/>
    <property type="match status" value="1"/>
</dbReference>
<keyword evidence="6 8" id="KW-0378">Hydrolase</keyword>
<feature type="domain" description="Peptidase S26" evidence="10">
    <location>
        <begin position="14"/>
        <end position="171"/>
    </location>
</feature>
<name>A0A9D9DXK8_9FIRM</name>
<dbReference type="CDD" id="cd06530">
    <property type="entry name" value="S26_SPase_I"/>
    <property type="match status" value="1"/>
</dbReference>
<evidence type="ECO:0000256" key="7">
    <source>
        <dbReference type="PIRSR" id="PIRSR600223-1"/>
    </source>
</evidence>
<feature type="active site" evidence="7">
    <location>
        <position position="79"/>
    </location>
</feature>
<evidence type="ECO:0000256" key="5">
    <source>
        <dbReference type="ARBA" id="ARBA00022670"/>
    </source>
</evidence>
<dbReference type="InterPro" id="IPR019757">
    <property type="entry name" value="Pept_S26A_signal_pept_1_Lys-AS"/>
</dbReference>
<dbReference type="PROSITE" id="PS00761">
    <property type="entry name" value="SPASE_I_3"/>
    <property type="match status" value="1"/>
</dbReference>
<dbReference type="Proteomes" id="UP000823611">
    <property type="component" value="Unassembled WGS sequence"/>
</dbReference>
<dbReference type="GO" id="GO:0005886">
    <property type="term" value="C:plasma membrane"/>
    <property type="evidence" value="ECO:0007669"/>
    <property type="project" value="UniProtKB-SubCell"/>
</dbReference>
<dbReference type="InterPro" id="IPR000223">
    <property type="entry name" value="Pept_S26A_signal_pept_1"/>
</dbReference>
<dbReference type="PANTHER" id="PTHR43390">
    <property type="entry name" value="SIGNAL PEPTIDASE I"/>
    <property type="match status" value="1"/>
</dbReference>
<dbReference type="PROSITE" id="PS00501">
    <property type="entry name" value="SPASE_I_1"/>
    <property type="match status" value="1"/>
</dbReference>
<dbReference type="EMBL" id="JADIMX010000034">
    <property type="protein sequence ID" value="MBO8434035.1"/>
    <property type="molecule type" value="Genomic_DNA"/>
</dbReference>
<dbReference type="InterPro" id="IPR019758">
    <property type="entry name" value="Pept_S26A_signal_pept_1_CS"/>
</dbReference>
<comment type="subcellular location">
    <subcellularLocation>
        <location evidence="2">Cell membrane</location>
        <topology evidence="2">Single-pass type II membrane protein</topology>
    </subcellularLocation>
    <subcellularLocation>
        <location evidence="9">Membrane</location>
        <topology evidence="9">Single-pass type II membrane protein</topology>
    </subcellularLocation>
</comment>
<gene>
    <name evidence="11" type="primary">lepB</name>
    <name evidence="11" type="ORF">IAC55_01770</name>
</gene>
<keyword evidence="8" id="KW-1133">Transmembrane helix</keyword>
<evidence type="ECO:0000259" key="10">
    <source>
        <dbReference type="Pfam" id="PF10502"/>
    </source>
</evidence>
<dbReference type="GO" id="GO:0004252">
    <property type="term" value="F:serine-type endopeptidase activity"/>
    <property type="evidence" value="ECO:0007669"/>
    <property type="project" value="InterPro"/>
</dbReference>
<evidence type="ECO:0000256" key="3">
    <source>
        <dbReference type="ARBA" id="ARBA00009370"/>
    </source>
</evidence>
<comment type="catalytic activity">
    <reaction evidence="1 8">
        <text>Cleavage of hydrophobic, N-terminal signal or leader sequences from secreted and periplasmic proteins.</text>
        <dbReference type="EC" id="3.4.21.89"/>
    </reaction>
</comment>
<dbReference type="InterPro" id="IPR019533">
    <property type="entry name" value="Peptidase_S26"/>
</dbReference>
<keyword evidence="8" id="KW-0812">Transmembrane</keyword>
<evidence type="ECO:0000256" key="2">
    <source>
        <dbReference type="ARBA" id="ARBA00004401"/>
    </source>
</evidence>
<dbReference type="InterPro" id="IPR036286">
    <property type="entry name" value="LexA/Signal_pep-like_sf"/>
</dbReference>
<dbReference type="GO" id="GO:0009003">
    <property type="term" value="F:signal peptidase activity"/>
    <property type="evidence" value="ECO:0007669"/>
    <property type="project" value="UniProtKB-EC"/>
</dbReference>
<evidence type="ECO:0000256" key="6">
    <source>
        <dbReference type="ARBA" id="ARBA00022801"/>
    </source>
</evidence>
<dbReference type="Gene3D" id="2.10.109.10">
    <property type="entry name" value="Umud Fragment, subunit A"/>
    <property type="match status" value="1"/>
</dbReference>
<dbReference type="Pfam" id="PF10502">
    <property type="entry name" value="Peptidase_S26"/>
    <property type="match status" value="1"/>
</dbReference>
<reference evidence="11" key="1">
    <citation type="submission" date="2020-10" db="EMBL/GenBank/DDBJ databases">
        <authorList>
            <person name="Gilroy R."/>
        </authorList>
    </citation>
    <scope>NUCLEOTIDE SEQUENCE</scope>
    <source>
        <strain evidence="11">F6-4510</strain>
    </source>
</reference>
<feature type="transmembrane region" description="Helical" evidence="8">
    <location>
        <begin position="14"/>
        <end position="32"/>
    </location>
</feature>
<dbReference type="PROSITE" id="PS00760">
    <property type="entry name" value="SPASE_I_2"/>
    <property type="match status" value="1"/>
</dbReference>
<protein>
    <recommendedName>
        <fullName evidence="4 8">Signal peptidase I</fullName>
        <ecNumber evidence="4 8">3.4.21.89</ecNumber>
    </recommendedName>
</protein>
<dbReference type="PANTHER" id="PTHR43390:SF1">
    <property type="entry name" value="CHLOROPLAST PROCESSING PEPTIDASE"/>
    <property type="match status" value="1"/>
</dbReference>
<evidence type="ECO:0000313" key="12">
    <source>
        <dbReference type="Proteomes" id="UP000823611"/>
    </source>
</evidence>
<feature type="active site" evidence="7">
    <location>
        <position position="38"/>
    </location>
</feature>
<evidence type="ECO:0000256" key="4">
    <source>
        <dbReference type="ARBA" id="ARBA00013208"/>
    </source>
</evidence>
<evidence type="ECO:0000256" key="9">
    <source>
        <dbReference type="RuleBase" id="RU362042"/>
    </source>
</evidence>
<comment type="caution">
    <text evidence="11">The sequence shown here is derived from an EMBL/GenBank/DDBJ whole genome shotgun (WGS) entry which is preliminary data.</text>
</comment>
<organism evidence="11 12">
    <name type="scientific">Candidatus Fimicola merdigallinarum</name>
    <dbReference type="NCBI Taxonomy" id="2840819"/>
    <lineage>
        <taxon>Bacteria</taxon>
        <taxon>Bacillati</taxon>
        <taxon>Bacillota</taxon>
        <taxon>Clostridia</taxon>
        <taxon>Lachnospirales</taxon>
        <taxon>Lachnospiraceae</taxon>
        <taxon>Lachnospiraceae incertae sedis</taxon>
        <taxon>Candidatus Fimicola</taxon>
    </lineage>
</organism>
<sequence>MFEKFKKELQKDKFFIIFALVVIIVLQGFGTIRIKGESMVPTFENYDLVGINKVYRFFEPDVDDIIVCGYDGSKELLIKRVIGLPGDEIDFVEDKDSVDLKYDLYINGQLFTEDYILEPIQQIGDVDYPYVVPEDCYFVMGDNRNASSDSRTEKIGAIKKSDIKGKVFVRLYPLDQIEFF</sequence>
<dbReference type="AlphaFoldDB" id="A0A9D9DXK8"/>
<accession>A0A9D9DXK8</accession>
<dbReference type="SUPFAM" id="SSF51306">
    <property type="entry name" value="LexA/Signal peptidase"/>
    <property type="match status" value="1"/>
</dbReference>
<evidence type="ECO:0000313" key="11">
    <source>
        <dbReference type="EMBL" id="MBO8434035.1"/>
    </source>
</evidence>
<dbReference type="InterPro" id="IPR019756">
    <property type="entry name" value="Pept_S26A_signal_pept_1_Ser-AS"/>
</dbReference>
<comment type="similarity">
    <text evidence="3 9">Belongs to the peptidase S26 family.</text>
</comment>
<keyword evidence="8" id="KW-0472">Membrane</keyword>
<reference evidence="11" key="2">
    <citation type="journal article" date="2021" name="PeerJ">
        <title>Extensive microbial diversity within the chicken gut microbiome revealed by metagenomics and culture.</title>
        <authorList>
            <person name="Gilroy R."/>
            <person name="Ravi A."/>
            <person name="Getino M."/>
            <person name="Pursley I."/>
            <person name="Horton D.L."/>
            <person name="Alikhan N.F."/>
            <person name="Baker D."/>
            <person name="Gharbi K."/>
            <person name="Hall N."/>
            <person name="Watson M."/>
            <person name="Adriaenssens E.M."/>
            <person name="Foster-Nyarko E."/>
            <person name="Jarju S."/>
            <person name="Secka A."/>
            <person name="Antonio M."/>
            <person name="Oren A."/>
            <person name="Chaudhuri R.R."/>
            <person name="La Ragione R."/>
            <person name="Hildebrand F."/>
            <person name="Pallen M.J."/>
        </authorList>
    </citation>
    <scope>NUCLEOTIDE SEQUENCE</scope>
    <source>
        <strain evidence="11">F6-4510</strain>
    </source>
</reference>
<proteinExistence type="inferred from homology"/>
<dbReference type="GO" id="GO:0006465">
    <property type="term" value="P:signal peptide processing"/>
    <property type="evidence" value="ECO:0007669"/>
    <property type="project" value="InterPro"/>
</dbReference>
<evidence type="ECO:0000256" key="8">
    <source>
        <dbReference type="RuleBase" id="RU003993"/>
    </source>
</evidence>
<evidence type="ECO:0000256" key="1">
    <source>
        <dbReference type="ARBA" id="ARBA00000677"/>
    </source>
</evidence>
<dbReference type="PRINTS" id="PR00727">
    <property type="entry name" value="LEADERPTASE"/>
</dbReference>
<dbReference type="EC" id="3.4.21.89" evidence="4 8"/>
<keyword evidence="5 8" id="KW-0645">Protease</keyword>